<comment type="caution">
    <text evidence="2">The sequence shown here is derived from an EMBL/GenBank/DDBJ whole genome shotgun (WGS) entry which is preliminary data.</text>
</comment>
<evidence type="ECO:0000313" key="2">
    <source>
        <dbReference type="EMBL" id="KAL1260139.1"/>
    </source>
</evidence>
<sequence length="124" mass="14408">MGLRRYEDTRRFIRFDDKRTRALRLETDHMAAFRTTMDNFFTCIPLAEKLLEQNLTIVGTLCQNNKKKHKIQPPPCYKRTQSRQANRKGRGAGSAQLPRQKSQQLVFHVQQTCVQGAQTCSCHL</sequence>
<evidence type="ECO:0008006" key="4">
    <source>
        <dbReference type="Google" id="ProtNLM"/>
    </source>
</evidence>
<protein>
    <recommendedName>
        <fullName evidence="4">PiggyBac transposable element-derived protein domain-containing protein</fullName>
    </recommendedName>
</protein>
<keyword evidence="3" id="KW-1185">Reference proteome</keyword>
<evidence type="ECO:0000256" key="1">
    <source>
        <dbReference type="SAM" id="MobiDB-lite"/>
    </source>
</evidence>
<feature type="region of interest" description="Disordered" evidence="1">
    <location>
        <begin position="66"/>
        <end position="100"/>
    </location>
</feature>
<dbReference type="EMBL" id="JAYMGO010000015">
    <property type="protein sequence ID" value="KAL1260139.1"/>
    <property type="molecule type" value="Genomic_DNA"/>
</dbReference>
<organism evidence="2 3">
    <name type="scientific">Cirrhinus molitorella</name>
    <name type="common">mud carp</name>
    <dbReference type="NCBI Taxonomy" id="172907"/>
    <lineage>
        <taxon>Eukaryota</taxon>
        <taxon>Metazoa</taxon>
        <taxon>Chordata</taxon>
        <taxon>Craniata</taxon>
        <taxon>Vertebrata</taxon>
        <taxon>Euteleostomi</taxon>
        <taxon>Actinopterygii</taxon>
        <taxon>Neopterygii</taxon>
        <taxon>Teleostei</taxon>
        <taxon>Ostariophysi</taxon>
        <taxon>Cypriniformes</taxon>
        <taxon>Cyprinidae</taxon>
        <taxon>Labeoninae</taxon>
        <taxon>Labeonini</taxon>
        <taxon>Cirrhinus</taxon>
    </lineage>
</organism>
<gene>
    <name evidence="2" type="ORF">QQF64_007966</name>
</gene>
<name>A0ABR3M7X3_9TELE</name>
<accession>A0ABR3M7X3</accession>
<dbReference type="Proteomes" id="UP001558613">
    <property type="component" value="Unassembled WGS sequence"/>
</dbReference>
<proteinExistence type="predicted"/>
<reference evidence="2 3" key="1">
    <citation type="submission" date="2023-09" db="EMBL/GenBank/DDBJ databases">
        <authorList>
            <person name="Wang M."/>
        </authorList>
    </citation>
    <scope>NUCLEOTIDE SEQUENCE [LARGE SCALE GENOMIC DNA]</scope>
    <source>
        <strain evidence="2">GT-2023</strain>
        <tissue evidence="2">Liver</tissue>
    </source>
</reference>
<evidence type="ECO:0000313" key="3">
    <source>
        <dbReference type="Proteomes" id="UP001558613"/>
    </source>
</evidence>